<evidence type="ECO:0000256" key="1">
    <source>
        <dbReference type="SAM" id="MobiDB-lite"/>
    </source>
</evidence>
<dbReference type="AlphaFoldDB" id="A0A1W5CZC8"/>
<evidence type="ECO:0000313" key="4">
    <source>
        <dbReference type="Proteomes" id="UP000192927"/>
    </source>
</evidence>
<dbReference type="Gene3D" id="2.60.120.330">
    <property type="entry name" value="B-lactam Antibiotic, Isopenicillin N Synthase, Chain"/>
    <property type="match status" value="1"/>
</dbReference>
<dbReference type="InterPro" id="IPR027443">
    <property type="entry name" value="IPNS-like_sf"/>
</dbReference>
<feature type="domain" description="Non-haem dioxygenase N-terminal" evidence="2">
    <location>
        <begin position="6"/>
        <end position="80"/>
    </location>
</feature>
<organism evidence="3 4">
    <name type="scientific">Lasallia pustulata</name>
    <dbReference type="NCBI Taxonomy" id="136370"/>
    <lineage>
        <taxon>Eukaryota</taxon>
        <taxon>Fungi</taxon>
        <taxon>Dikarya</taxon>
        <taxon>Ascomycota</taxon>
        <taxon>Pezizomycotina</taxon>
        <taxon>Lecanoromycetes</taxon>
        <taxon>OSLEUM clade</taxon>
        <taxon>Umbilicariomycetidae</taxon>
        <taxon>Umbilicariales</taxon>
        <taxon>Umbilicariaceae</taxon>
        <taxon>Lasallia</taxon>
    </lineage>
</organism>
<keyword evidence="4" id="KW-1185">Reference proteome</keyword>
<evidence type="ECO:0000313" key="3">
    <source>
        <dbReference type="EMBL" id="SLM36120.1"/>
    </source>
</evidence>
<dbReference type="EMBL" id="FWEW01000900">
    <property type="protein sequence ID" value="SLM36120.1"/>
    <property type="molecule type" value="Genomic_DNA"/>
</dbReference>
<protein>
    <submittedName>
        <fullName evidence="3">2og-fe oxygenase</fullName>
    </submittedName>
</protein>
<dbReference type="Proteomes" id="UP000192927">
    <property type="component" value="Unassembled WGS sequence"/>
</dbReference>
<dbReference type="Pfam" id="PF14226">
    <property type="entry name" value="DIOX_N"/>
    <property type="match status" value="1"/>
</dbReference>
<feature type="region of interest" description="Disordered" evidence="1">
    <location>
        <begin position="77"/>
        <end position="100"/>
    </location>
</feature>
<sequence>MSFTSIPILDLSLSRNPETKPAFLDSLRHALLEVGFFYISNTGIDESLIDAVITQAKAFFALPLEKKLEIEMKNVPSFLGAPPTHRPPHPPPPPHPHPHR</sequence>
<reference evidence="4" key="1">
    <citation type="submission" date="2017-03" db="EMBL/GenBank/DDBJ databases">
        <authorList>
            <person name="Sharma R."/>
            <person name="Thines M."/>
        </authorList>
    </citation>
    <scope>NUCLEOTIDE SEQUENCE [LARGE SCALE GENOMIC DNA]</scope>
</reference>
<dbReference type="SUPFAM" id="SSF51197">
    <property type="entry name" value="Clavaminate synthase-like"/>
    <property type="match status" value="1"/>
</dbReference>
<accession>A0A1W5CZC8</accession>
<feature type="compositionally biased region" description="Pro residues" evidence="1">
    <location>
        <begin position="89"/>
        <end position="100"/>
    </location>
</feature>
<name>A0A1W5CZC8_9LECA</name>
<dbReference type="InterPro" id="IPR026992">
    <property type="entry name" value="DIOX_N"/>
</dbReference>
<evidence type="ECO:0000259" key="2">
    <source>
        <dbReference type="Pfam" id="PF14226"/>
    </source>
</evidence>
<proteinExistence type="predicted"/>